<sequence>MILTCPSCATRYQIDGGQLSDSGAKVRCHLCSHQWHAQQADLEEEPVADPVESLRSKLKETSGDADSPGTNGRVSTILLAALLVVVSIAMILWLGRDSLVRQFPGMATFYDSLSFVDSVPGEGLLLTGVRSVSRLDEGTRTLIVEGTVENPTNSEKMLPALQIRLIDQAGEELERWVTPLPRPSLLAGEKVFFSSTLRDAPSVQTEAAIRFIEPE</sequence>
<proteinExistence type="predicted"/>
<organism evidence="4 5">
    <name type="scientific">Limibacillus halophilus</name>
    <dbReference type="NCBI Taxonomy" id="1579333"/>
    <lineage>
        <taxon>Bacteria</taxon>
        <taxon>Pseudomonadati</taxon>
        <taxon>Pseudomonadota</taxon>
        <taxon>Alphaproteobacteria</taxon>
        <taxon>Rhodospirillales</taxon>
        <taxon>Rhodovibrionaceae</taxon>
        <taxon>Limibacillus</taxon>
    </lineage>
</organism>
<comment type="caution">
    <text evidence="4">The sequence shown here is derived from an EMBL/GenBank/DDBJ whole genome shotgun (WGS) entry which is preliminary data.</text>
</comment>
<dbReference type="Pfam" id="PF13717">
    <property type="entry name" value="Zn_ribbon_4"/>
    <property type="match status" value="1"/>
</dbReference>
<accession>A0A839SX21</accession>
<evidence type="ECO:0000256" key="2">
    <source>
        <dbReference type="SAM" id="Phobius"/>
    </source>
</evidence>
<evidence type="ECO:0000313" key="5">
    <source>
        <dbReference type="Proteomes" id="UP000581135"/>
    </source>
</evidence>
<feature type="region of interest" description="Disordered" evidence="1">
    <location>
        <begin position="41"/>
        <end position="69"/>
    </location>
</feature>
<dbReference type="Proteomes" id="UP000581135">
    <property type="component" value="Unassembled WGS sequence"/>
</dbReference>
<keyword evidence="2" id="KW-0812">Transmembrane</keyword>
<dbReference type="RefSeq" id="WP_183416892.1">
    <property type="nucleotide sequence ID" value="NZ_JACHXA010000006.1"/>
</dbReference>
<dbReference type="NCBIfam" id="TIGR02098">
    <property type="entry name" value="MJ0042_CXXC"/>
    <property type="match status" value="1"/>
</dbReference>
<dbReference type="EMBL" id="JACHXA010000006">
    <property type="protein sequence ID" value="MBB3066076.1"/>
    <property type="molecule type" value="Genomic_DNA"/>
</dbReference>
<feature type="domain" description="Zinc finger/thioredoxin putative" evidence="3">
    <location>
        <begin position="1"/>
        <end position="35"/>
    </location>
</feature>
<keyword evidence="2" id="KW-1133">Transmembrane helix</keyword>
<keyword evidence="5" id="KW-1185">Reference proteome</keyword>
<keyword evidence="2" id="KW-0472">Membrane</keyword>
<dbReference type="InterPro" id="IPR011723">
    <property type="entry name" value="Znf/thioredoxin_put"/>
</dbReference>
<protein>
    <submittedName>
        <fullName evidence="4">Putative Zn finger-like uncharacterized protein</fullName>
    </submittedName>
</protein>
<gene>
    <name evidence="4" type="ORF">FHR98_002379</name>
</gene>
<evidence type="ECO:0000256" key="1">
    <source>
        <dbReference type="SAM" id="MobiDB-lite"/>
    </source>
</evidence>
<reference evidence="4 5" key="1">
    <citation type="submission" date="2020-08" db="EMBL/GenBank/DDBJ databases">
        <title>Genomic Encyclopedia of Type Strains, Phase III (KMG-III): the genomes of soil and plant-associated and newly described type strains.</title>
        <authorList>
            <person name="Whitman W."/>
        </authorList>
    </citation>
    <scope>NUCLEOTIDE SEQUENCE [LARGE SCALE GENOMIC DNA]</scope>
    <source>
        <strain evidence="4 5">CECT 8803</strain>
    </source>
</reference>
<evidence type="ECO:0000259" key="3">
    <source>
        <dbReference type="Pfam" id="PF13717"/>
    </source>
</evidence>
<evidence type="ECO:0000313" key="4">
    <source>
        <dbReference type="EMBL" id="MBB3066076.1"/>
    </source>
</evidence>
<feature type="compositionally biased region" description="Basic and acidic residues" evidence="1">
    <location>
        <begin position="52"/>
        <end position="62"/>
    </location>
</feature>
<dbReference type="NCBIfam" id="NF038353">
    <property type="entry name" value="FxLYD_dom"/>
    <property type="match status" value="1"/>
</dbReference>
<dbReference type="AlphaFoldDB" id="A0A839SX21"/>
<feature type="transmembrane region" description="Helical" evidence="2">
    <location>
        <begin position="74"/>
        <end position="94"/>
    </location>
</feature>
<name>A0A839SX21_9PROT</name>
<dbReference type="InterPro" id="IPR047676">
    <property type="entry name" value="FxLYD_dom"/>
</dbReference>